<dbReference type="AlphaFoldDB" id="A0AAD1YB37"/>
<keyword evidence="4" id="KW-1185">Reference proteome</keyword>
<organism evidence="3 4">
    <name type="scientific">Euplotes crassus</name>
    <dbReference type="NCBI Taxonomy" id="5936"/>
    <lineage>
        <taxon>Eukaryota</taxon>
        <taxon>Sar</taxon>
        <taxon>Alveolata</taxon>
        <taxon>Ciliophora</taxon>
        <taxon>Intramacronucleata</taxon>
        <taxon>Spirotrichea</taxon>
        <taxon>Hypotrichia</taxon>
        <taxon>Euplotida</taxon>
        <taxon>Euplotidae</taxon>
        <taxon>Moneuplotes</taxon>
    </lineage>
</organism>
<evidence type="ECO:0000313" key="4">
    <source>
        <dbReference type="Proteomes" id="UP001295684"/>
    </source>
</evidence>
<name>A0AAD1YB37_EUPCR</name>
<feature type="region of interest" description="Disordered" evidence="2">
    <location>
        <begin position="202"/>
        <end position="234"/>
    </location>
</feature>
<evidence type="ECO:0000313" key="3">
    <source>
        <dbReference type="EMBL" id="CAI2386402.1"/>
    </source>
</evidence>
<feature type="coiled-coil region" evidence="1">
    <location>
        <begin position="435"/>
        <end position="479"/>
    </location>
</feature>
<evidence type="ECO:0000256" key="2">
    <source>
        <dbReference type="SAM" id="MobiDB-lite"/>
    </source>
</evidence>
<dbReference type="EMBL" id="CAMPGE010028908">
    <property type="protein sequence ID" value="CAI2386402.1"/>
    <property type="molecule type" value="Genomic_DNA"/>
</dbReference>
<proteinExistence type="predicted"/>
<comment type="caution">
    <text evidence="3">The sequence shown here is derived from an EMBL/GenBank/DDBJ whole genome shotgun (WGS) entry which is preliminary data.</text>
</comment>
<sequence length="559" mass="65310">MYALTNTSAQLTDIASLHQDQLSHLTQSLDSKIRTKSFSSTKTCRRKSTVSRKRLRSALRNGKKKISSSSQRNVSFFVAWSASSEGSVGFWDFVSRFLCFSDERYGRVRAVDAQRKLEENLERKVEERFKGIEQAVEELRFGEYEDSESQISQNDEDLPDLKIETYNPCQNQLSMNSQVNSLNTLNLISPKLSLFSPKTNLEVEQKNEGSQNSSPRKSKKDVNFTTKVNLPESKNLRRKSIKNSRAKRNSRVIKQDTNHGNISLLSINLPKERIEEEKTVHNRSDSIFSTASRRTVGKKRKEMIENIVNKKLNEVQLFHRLRACEETTRRLDELYKMDKVVLNHCDTTINRNFPKINNEIYDLKCEVHRFKEYDAKINRELVTKPCEYVTQKLNEYRGLVKTYLLTHKDYLAQAHKRTLKLEIEFHEFKAKWDLSEKAKQEQQNVSKLHKRLEVQKRNMKDFLKDMDSLRDRVNSVEKSNEDRKECTIEDIIRQNDFSELKARKKVPFNKITDRTQRNSNILSDVNSSMASIRDSLKLRIQDRKKKRGTLAMSLSPPPI</sequence>
<protein>
    <submittedName>
        <fullName evidence="3">Uncharacterized protein</fullName>
    </submittedName>
</protein>
<keyword evidence="1" id="KW-0175">Coiled coil</keyword>
<accession>A0AAD1YB37</accession>
<gene>
    <name evidence="3" type="ORF">ECRASSUSDP1_LOCUS28017</name>
</gene>
<evidence type="ECO:0000256" key="1">
    <source>
        <dbReference type="SAM" id="Coils"/>
    </source>
</evidence>
<dbReference type="Proteomes" id="UP001295684">
    <property type="component" value="Unassembled WGS sequence"/>
</dbReference>
<reference evidence="3" key="1">
    <citation type="submission" date="2023-07" db="EMBL/GenBank/DDBJ databases">
        <authorList>
            <consortium name="AG Swart"/>
            <person name="Singh M."/>
            <person name="Singh A."/>
            <person name="Seah K."/>
            <person name="Emmerich C."/>
        </authorList>
    </citation>
    <scope>NUCLEOTIDE SEQUENCE</scope>
    <source>
        <strain evidence="3">DP1</strain>
    </source>
</reference>